<dbReference type="GO" id="GO:0008413">
    <property type="term" value="F:8-oxo-7,8-dihydroguanosine triphosphate pyrophosphatase activity"/>
    <property type="evidence" value="ECO:0007669"/>
    <property type="project" value="TreeGrafter"/>
</dbReference>
<dbReference type="PANTHER" id="PTHR47707">
    <property type="entry name" value="8-OXO-DGTP DIPHOSPHATASE"/>
    <property type="match status" value="1"/>
</dbReference>
<evidence type="ECO:0000256" key="1">
    <source>
        <dbReference type="ARBA" id="ARBA00001946"/>
    </source>
</evidence>
<evidence type="ECO:0000256" key="6">
    <source>
        <dbReference type="ARBA" id="ARBA00022763"/>
    </source>
</evidence>
<dbReference type="GO" id="GO:0044715">
    <property type="term" value="F:8-oxo-dGDP phosphatase activity"/>
    <property type="evidence" value="ECO:0007669"/>
    <property type="project" value="TreeGrafter"/>
</dbReference>
<dbReference type="EC" id="3.6.1.55" evidence="11"/>
<evidence type="ECO:0000256" key="7">
    <source>
        <dbReference type="ARBA" id="ARBA00022801"/>
    </source>
</evidence>
<dbReference type="AlphaFoldDB" id="A0A3N4GHJ9"/>
<dbReference type="InterPro" id="IPR015797">
    <property type="entry name" value="NUDIX_hydrolase-like_dom_sf"/>
</dbReference>
<evidence type="ECO:0000256" key="3">
    <source>
        <dbReference type="ARBA" id="ARBA00022457"/>
    </source>
</evidence>
<dbReference type="GO" id="GO:0044716">
    <property type="term" value="F:8-oxo-GDP phosphatase activity"/>
    <property type="evidence" value="ECO:0007669"/>
    <property type="project" value="TreeGrafter"/>
</dbReference>
<dbReference type="GO" id="GO:0006281">
    <property type="term" value="P:DNA repair"/>
    <property type="evidence" value="ECO:0007669"/>
    <property type="project" value="UniProtKB-KW"/>
</dbReference>
<evidence type="ECO:0000256" key="9">
    <source>
        <dbReference type="ARBA" id="ARBA00023204"/>
    </source>
</evidence>
<protein>
    <recommendedName>
        <fullName evidence="11">8-oxo-dGTP diphosphatase</fullName>
        <ecNumber evidence="11">3.6.1.55</ecNumber>
    </recommendedName>
</protein>
<evidence type="ECO:0000256" key="2">
    <source>
        <dbReference type="ARBA" id="ARBA00005582"/>
    </source>
</evidence>
<dbReference type="InterPro" id="IPR047127">
    <property type="entry name" value="MutT-like"/>
</dbReference>
<organism evidence="14 15">
    <name type="scientific">Gordonia oryzae</name>
    <dbReference type="NCBI Taxonomy" id="2487349"/>
    <lineage>
        <taxon>Bacteria</taxon>
        <taxon>Bacillati</taxon>
        <taxon>Actinomycetota</taxon>
        <taxon>Actinomycetes</taxon>
        <taxon>Mycobacteriales</taxon>
        <taxon>Gordoniaceae</taxon>
        <taxon>Gordonia</taxon>
    </lineage>
</organism>
<evidence type="ECO:0000259" key="13">
    <source>
        <dbReference type="PROSITE" id="PS51462"/>
    </source>
</evidence>
<evidence type="ECO:0000313" key="14">
    <source>
        <dbReference type="EMBL" id="RPA62329.1"/>
    </source>
</evidence>
<name>A0A3N4GHJ9_9ACTN</name>
<evidence type="ECO:0000256" key="11">
    <source>
        <dbReference type="ARBA" id="ARBA00038905"/>
    </source>
</evidence>
<keyword evidence="7 12" id="KW-0378">Hydrolase</keyword>
<comment type="cofactor">
    <cofactor evidence="1">
        <name>Mg(2+)</name>
        <dbReference type="ChEBI" id="CHEBI:18420"/>
    </cofactor>
</comment>
<dbReference type="Gene3D" id="3.90.79.10">
    <property type="entry name" value="Nucleoside Triphosphate Pyrophosphohydrolase"/>
    <property type="match status" value="1"/>
</dbReference>
<dbReference type="PRINTS" id="PR00502">
    <property type="entry name" value="NUDIXFAMILY"/>
</dbReference>
<evidence type="ECO:0000256" key="4">
    <source>
        <dbReference type="ARBA" id="ARBA00022705"/>
    </source>
</evidence>
<comment type="caution">
    <text evidence="14">The sequence shown here is derived from an EMBL/GenBank/DDBJ whole genome shotgun (WGS) entry which is preliminary data.</text>
</comment>
<dbReference type="Proteomes" id="UP000267536">
    <property type="component" value="Unassembled WGS sequence"/>
</dbReference>
<dbReference type="CDD" id="cd03425">
    <property type="entry name" value="NUDIX_MutT_NudA_like"/>
    <property type="match status" value="1"/>
</dbReference>
<comment type="similarity">
    <text evidence="2 12">Belongs to the Nudix hydrolase family.</text>
</comment>
<dbReference type="InterPro" id="IPR020476">
    <property type="entry name" value="Nudix_hydrolase"/>
</dbReference>
<dbReference type="SUPFAM" id="SSF55811">
    <property type="entry name" value="Nudix"/>
    <property type="match status" value="1"/>
</dbReference>
<gene>
    <name evidence="14" type="ORF">EF294_10055</name>
</gene>
<evidence type="ECO:0000256" key="10">
    <source>
        <dbReference type="ARBA" id="ARBA00035861"/>
    </source>
</evidence>
<dbReference type="InterPro" id="IPR020084">
    <property type="entry name" value="NUDIX_hydrolase_CS"/>
</dbReference>
<reference evidence="14 15" key="1">
    <citation type="submission" date="2018-11" db="EMBL/GenBank/DDBJ databases">
        <title>Draft genome sequence of Gordonia sp. RS15-1S isolated from rice stems.</title>
        <authorList>
            <person name="Muangham S."/>
        </authorList>
    </citation>
    <scope>NUCLEOTIDE SEQUENCE [LARGE SCALE GENOMIC DNA]</scope>
    <source>
        <strain evidence="14 15">RS15-1S</strain>
    </source>
</reference>
<keyword evidence="4" id="KW-0235">DNA replication</keyword>
<proteinExistence type="inferred from homology"/>
<evidence type="ECO:0000256" key="5">
    <source>
        <dbReference type="ARBA" id="ARBA00022723"/>
    </source>
</evidence>
<evidence type="ECO:0000256" key="8">
    <source>
        <dbReference type="ARBA" id="ARBA00022842"/>
    </source>
</evidence>
<evidence type="ECO:0000256" key="12">
    <source>
        <dbReference type="RuleBase" id="RU003476"/>
    </source>
</evidence>
<dbReference type="GO" id="GO:0046872">
    <property type="term" value="F:metal ion binding"/>
    <property type="evidence" value="ECO:0007669"/>
    <property type="project" value="UniProtKB-KW"/>
</dbReference>
<accession>A0A3N4GHJ9</accession>
<keyword evidence="15" id="KW-1185">Reference proteome</keyword>
<feature type="domain" description="Nudix hydrolase" evidence="13">
    <location>
        <begin position="1"/>
        <end position="121"/>
    </location>
</feature>
<dbReference type="InterPro" id="IPR000086">
    <property type="entry name" value="NUDIX_hydrolase_dom"/>
</dbReference>
<sequence>MVAGAILDSSGTRILLARRARPAELAGLWELPGGKAEVGETDEEALRREVAEELGIDVGVECELRERVALSDELVLIARWAHVIAGEPAAREHQAVRWVGAEELSTMCEQGYLVPADAVWVPELVARLRPA</sequence>
<comment type="catalytic activity">
    <reaction evidence="10">
        <text>8-oxo-dGTP + H2O = 8-oxo-dGMP + diphosphate + H(+)</text>
        <dbReference type="Rhea" id="RHEA:31575"/>
        <dbReference type="ChEBI" id="CHEBI:15377"/>
        <dbReference type="ChEBI" id="CHEBI:15378"/>
        <dbReference type="ChEBI" id="CHEBI:33019"/>
        <dbReference type="ChEBI" id="CHEBI:63224"/>
        <dbReference type="ChEBI" id="CHEBI:77896"/>
        <dbReference type="EC" id="3.6.1.55"/>
    </reaction>
</comment>
<keyword evidence="6" id="KW-0227">DNA damage</keyword>
<keyword evidence="5" id="KW-0479">Metal-binding</keyword>
<dbReference type="OrthoDB" id="9774600at2"/>
<dbReference type="EMBL" id="RKMH01000006">
    <property type="protein sequence ID" value="RPA62329.1"/>
    <property type="molecule type" value="Genomic_DNA"/>
</dbReference>
<dbReference type="GO" id="GO:0035539">
    <property type="term" value="F:8-oxo-7,8-dihydrodeoxyguanosine triphosphate pyrophosphatase activity"/>
    <property type="evidence" value="ECO:0007669"/>
    <property type="project" value="UniProtKB-EC"/>
</dbReference>
<evidence type="ECO:0000313" key="15">
    <source>
        <dbReference type="Proteomes" id="UP000267536"/>
    </source>
</evidence>
<keyword evidence="3" id="KW-0515">Mutator protein</keyword>
<keyword evidence="8" id="KW-0460">Magnesium</keyword>
<dbReference type="GO" id="GO:0006260">
    <property type="term" value="P:DNA replication"/>
    <property type="evidence" value="ECO:0007669"/>
    <property type="project" value="UniProtKB-KW"/>
</dbReference>
<dbReference type="PANTHER" id="PTHR47707:SF1">
    <property type="entry name" value="NUDIX HYDROLASE FAMILY PROTEIN"/>
    <property type="match status" value="1"/>
</dbReference>
<dbReference type="Pfam" id="PF00293">
    <property type="entry name" value="NUDIX"/>
    <property type="match status" value="1"/>
</dbReference>
<dbReference type="PROSITE" id="PS51462">
    <property type="entry name" value="NUDIX"/>
    <property type="match status" value="1"/>
</dbReference>
<dbReference type="PROSITE" id="PS00893">
    <property type="entry name" value="NUDIX_BOX"/>
    <property type="match status" value="1"/>
</dbReference>
<keyword evidence="9" id="KW-0234">DNA repair</keyword>